<evidence type="ECO:0000313" key="1">
    <source>
        <dbReference type="EMBL" id="GID43611.1"/>
    </source>
</evidence>
<organism evidence="1">
    <name type="scientific">Actinoplanes campanulatus</name>
    <dbReference type="NCBI Taxonomy" id="113559"/>
    <lineage>
        <taxon>Bacteria</taxon>
        <taxon>Bacillati</taxon>
        <taxon>Actinomycetota</taxon>
        <taxon>Actinomycetes</taxon>
        <taxon>Micromonosporales</taxon>
        <taxon>Micromonosporaceae</taxon>
        <taxon>Actinoplanes</taxon>
    </lineage>
</organism>
<dbReference type="EMBL" id="BOMF01000013">
    <property type="protein sequence ID" value="GID43611.1"/>
    <property type="molecule type" value="Genomic_DNA"/>
</dbReference>
<protein>
    <submittedName>
        <fullName evidence="1">Uncharacterized protein</fullName>
    </submittedName>
</protein>
<comment type="caution">
    <text evidence="1">The sequence shown here is derived from an EMBL/GenBank/DDBJ whole genome shotgun (WGS) entry which is preliminary data.</text>
</comment>
<reference evidence="1" key="1">
    <citation type="submission" date="2021-01" db="EMBL/GenBank/DDBJ databases">
        <title>Whole genome shotgun sequence of Actinoplanes capillaceus NBRC 16408.</title>
        <authorList>
            <person name="Komaki H."/>
            <person name="Tamura T."/>
        </authorList>
    </citation>
    <scope>NUCLEOTIDE SEQUENCE [LARGE SCALE GENOMIC DNA]</scope>
    <source>
        <strain evidence="1">NBRC 16408</strain>
    </source>
</reference>
<accession>A0ABQ3WCG3</accession>
<proteinExistence type="predicted"/>
<sequence length="155" mass="16704">MRVDRRILRAAKHTVAGGTAVACVWAAAGFRTETREVDLSGGTAVEIELSGSSIRDLHPGAVQRTRVTVTNPFPFAITVRSVEARVASTSKRRCRPVAANLRVGSYLGTLPLSVPGRGRRTAGEFEVTMPNTVVDTCKKATFRLAFTATATRAYR</sequence>
<gene>
    <name evidence="1" type="ORF">Aca07nite_08860</name>
</gene>
<name>A0ABQ3WCG3_9ACTN</name>
<dbReference type="PROSITE" id="PS51257">
    <property type="entry name" value="PROKAR_LIPOPROTEIN"/>
    <property type="match status" value="1"/>
</dbReference>